<evidence type="ECO:0000259" key="11">
    <source>
        <dbReference type="Pfam" id="PF00593"/>
    </source>
</evidence>
<keyword evidence="2 8" id="KW-0813">Transport</keyword>
<dbReference type="InterPro" id="IPR023996">
    <property type="entry name" value="TonB-dep_OMP_SusC/RagA"/>
</dbReference>
<dbReference type="InterPro" id="IPR039426">
    <property type="entry name" value="TonB-dep_rcpt-like"/>
</dbReference>
<evidence type="ECO:0000256" key="6">
    <source>
        <dbReference type="ARBA" id="ARBA00023136"/>
    </source>
</evidence>
<dbReference type="RefSeq" id="WP_183478242.1">
    <property type="nucleotide sequence ID" value="NZ_JACIFO010000012.1"/>
</dbReference>
<dbReference type="EMBL" id="JACIFO010000012">
    <property type="protein sequence ID" value="MBB4119904.1"/>
    <property type="molecule type" value="Genomic_DNA"/>
</dbReference>
<dbReference type="InterPro" id="IPR008969">
    <property type="entry name" value="CarboxyPept-like_regulatory"/>
</dbReference>
<protein>
    <submittedName>
        <fullName evidence="13">TonB-linked SusC/RagA family outer membrane protein</fullName>
    </submittedName>
</protein>
<dbReference type="Gene3D" id="2.60.40.1120">
    <property type="entry name" value="Carboxypeptidase-like, regulatory domain"/>
    <property type="match status" value="1"/>
</dbReference>
<evidence type="ECO:0000256" key="1">
    <source>
        <dbReference type="ARBA" id="ARBA00004571"/>
    </source>
</evidence>
<evidence type="ECO:0000256" key="5">
    <source>
        <dbReference type="ARBA" id="ARBA00023077"/>
    </source>
</evidence>
<comment type="subcellular location">
    <subcellularLocation>
        <location evidence="1 8">Cell outer membrane</location>
        <topology evidence="1 8">Multi-pass membrane protein</topology>
    </subcellularLocation>
</comment>
<dbReference type="InterPro" id="IPR012910">
    <property type="entry name" value="Plug_dom"/>
</dbReference>
<dbReference type="AlphaFoldDB" id="A0A840F0W1"/>
<sequence>MKILFRQCLRGSIYLLLSSFALPIHAQVSVSGLITDSSNMPIPGVNILLKNTTTGTTTNFEGRFKLEASPSDTLVVSYIGFKTQELAVREQVFFTINLTPEANTLAAVLINAGYYTTTDRERTGSIAKVTAKEIELQPVVSPLQALQGRMAGVEVISNSTLPGAAPTIRIRGQNSLRPNGNYPLYIIDGVPFNSTPLETNSTLSFTGIDPLSTINPADIKSIEVLKDADATAIYGSRGANGVVLITTKKGTTGETTVQARIRSGFSEAPNRIDLLKTSEYLKIRQKAFENDGIVPNENNAYDLLVWNQNRNTDWQEKFFGKQAGFTQANLSISGGSSTTRYRVNGSYLKQGSIYPGSASFQKATGSVQLNHLSKDNKFSLNMAITYGADKNHTVGIGSLIPQVFSLAPNAPKIFNEDGSLHWEEWSEVGKENPFQGYLNTSDIKIHNTLANLNLSYRLMKGFKLSSNFGYTHLNSNELTKRPKESYNPQYKEFIDHESAHLQGESTSWIIEPQLSYQENIEKLGIKALIGATLQEQLNLQTGVTGTGYATRSMIGNLAAATNLSRGLHQEANYRYMAFFSRLGLDWDKKYFINLTGRRDGSSRFGPDKRFANFGAIGAAWIFTEEVWVIKKIPWLSFGKLRGSYGITGSDQIGDYGYLDSYVATVGPGGLYPTQLANPNYSWEVNKKLEAAVQLGFFKDRLQLNVSYYKNRSSNQLVGYSLPSITGFTSVQANLPATVENRGWEIEAYAKVINTDDWKWQSTLNFTLPKNELVNYPNIEQSPYANSYRVGEPLNIALLYQYEGINPKTGYYQITDVNDDGRLDYEDRVVVKDRNSKFYGGWQNTLQYKNFDIQFLLQFAKKEGEFALFDAGRVGALRQEDYIGLEGDKFQTISTQLDAIRGYSNLIQTSLPYTDASYIRLKSFALSYSIPNTPLQKIGIKNCKLFVQGQNLFTLSNYRGMDPEMAKGQGTAFGALRTFTTGIEVKF</sequence>
<keyword evidence="3 8" id="KW-1134">Transmembrane beta strand</keyword>
<evidence type="ECO:0000313" key="14">
    <source>
        <dbReference type="Proteomes" id="UP000553034"/>
    </source>
</evidence>
<evidence type="ECO:0000256" key="7">
    <source>
        <dbReference type="ARBA" id="ARBA00023237"/>
    </source>
</evidence>
<evidence type="ECO:0000313" key="13">
    <source>
        <dbReference type="EMBL" id="MBB4119904.1"/>
    </source>
</evidence>
<dbReference type="NCBIfam" id="TIGR04057">
    <property type="entry name" value="SusC_RagA_signa"/>
    <property type="match status" value="1"/>
</dbReference>
<dbReference type="Pfam" id="PF07715">
    <property type="entry name" value="Plug"/>
    <property type="match status" value="1"/>
</dbReference>
<dbReference type="InterPro" id="IPR036942">
    <property type="entry name" value="Beta-barrel_TonB_sf"/>
</dbReference>
<feature type="domain" description="TonB-dependent receptor-like beta-barrel" evidence="11">
    <location>
        <begin position="435"/>
        <end position="802"/>
    </location>
</feature>
<accession>A0A840F0W1</accession>
<evidence type="ECO:0000259" key="12">
    <source>
        <dbReference type="Pfam" id="PF07715"/>
    </source>
</evidence>
<dbReference type="Gene3D" id="2.40.170.20">
    <property type="entry name" value="TonB-dependent receptor, beta-barrel domain"/>
    <property type="match status" value="1"/>
</dbReference>
<keyword evidence="6 8" id="KW-0472">Membrane</keyword>
<evidence type="ECO:0000256" key="2">
    <source>
        <dbReference type="ARBA" id="ARBA00022448"/>
    </source>
</evidence>
<dbReference type="Pfam" id="PF00593">
    <property type="entry name" value="TonB_dep_Rec_b-barrel"/>
    <property type="match status" value="1"/>
</dbReference>
<dbReference type="Gene3D" id="2.170.130.10">
    <property type="entry name" value="TonB-dependent receptor, plug domain"/>
    <property type="match status" value="1"/>
</dbReference>
<evidence type="ECO:0000256" key="4">
    <source>
        <dbReference type="ARBA" id="ARBA00022692"/>
    </source>
</evidence>
<comment type="caution">
    <text evidence="13">The sequence shown here is derived from an EMBL/GenBank/DDBJ whole genome shotgun (WGS) entry which is preliminary data.</text>
</comment>
<dbReference type="Proteomes" id="UP000553034">
    <property type="component" value="Unassembled WGS sequence"/>
</dbReference>
<dbReference type="InterPro" id="IPR000531">
    <property type="entry name" value="Beta-barrel_TonB"/>
</dbReference>
<dbReference type="SUPFAM" id="SSF49464">
    <property type="entry name" value="Carboxypeptidase regulatory domain-like"/>
    <property type="match status" value="1"/>
</dbReference>
<evidence type="ECO:0000256" key="3">
    <source>
        <dbReference type="ARBA" id="ARBA00022452"/>
    </source>
</evidence>
<reference evidence="13 14" key="1">
    <citation type="submission" date="2020-08" db="EMBL/GenBank/DDBJ databases">
        <title>Genomic Encyclopedia of Type Strains, Phase IV (KMG-IV): sequencing the most valuable type-strain genomes for metagenomic binning, comparative biology and taxonomic classification.</title>
        <authorList>
            <person name="Goeker M."/>
        </authorList>
    </citation>
    <scope>NUCLEOTIDE SEQUENCE [LARGE SCALE GENOMIC DNA]</scope>
    <source>
        <strain evidence="13 14">DSM 29568</strain>
    </source>
</reference>
<keyword evidence="14" id="KW-1185">Reference proteome</keyword>
<dbReference type="PROSITE" id="PS52016">
    <property type="entry name" value="TONB_DEPENDENT_REC_3"/>
    <property type="match status" value="1"/>
</dbReference>
<keyword evidence="7 8" id="KW-0998">Cell outer membrane</keyword>
<dbReference type="NCBIfam" id="TIGR04056">
    <property type="entry name" value="OMP_RagA_SusC"/>
    <property type="match status" value="1"/>
</dbReference>
<proteinExistence type="inferred from homology"/>
<keyword evidence="4 8" id="KW-0812">Transmembrane</keyword>
<feature type="chain" id="PRO_5032791367" evidence="10">
    <location>
        <begin position="27"/>
        <end position="986"/>
    </location>
</feature>
<comment type="similarity">
    <text evidence="8 9">Belongs to the TonB-dependent receptor family.</text>
</comment>
<feature type="domain" description="TonB-dependent receptor plug" evidence="12">
    <location>
        <begin position="120"/>
        <end position="242"/>
    </location>
</feature>
<evidence type="ECO:0000256" key="8">
    <source>
        <dbReference type="PROSITE-ProRule" id="PRU01360"/>
    </source>
</evidence>
<dbReference type="SUPFAM" id="SSF56935">
    <property type="entry name" value="Porins"/>
    <property type="match status" value="1"/>
</dbReference>
<dbReference type="InterPro" id="IPR037066">
    <property type="entry name" value="Plug_dom_sf"/>
</dbReference>
<keyword evidence="10" id="KW-0732">Signal</keyword>
<dbReference type="GO" id="GO:0009279">
    <property type="term" value="C:cell outer membrane"/>
    <property type="evidence" value="ECO:0007669"/>
    <property type="project" value="UniProtKB-SubCell"/>
</dbReference>
<keyword evidence="5 9" id="KW-0798">TonB box</keyword>
<dbReference type="Pfam" id="PF13715">
    <property type="entry name" value="CarbopepD_reg_2"/>
    <property type="match status" value="1"/>
</dbReference>
<evidence type="ECO:0000256" key="9">
    <source>
        <dbReference type="RuleBase" id="RU003357"/>
    </source>
</evidence>
<name>A0A840F0W1_9FLAO</name>
<evidence type="ECO:0000256" key="10">
    <source>
        <dbReference type="SAM" id="SignalP"/>
    </source>
</evidence>
<dbReference type="InterPro" id="IPR023997">
    <property type="entry name" value="TonB-dep_OMP_SusC/RagA_CS"/>
</dbReference>
<feature type="signal peptide" evidence="10">
    <location>
        <begin position="1"/>
        <end position="26"/>
    </location>
</feature>
<organism evidence="13 14">
    <name type="scientific">Mesonia hippocampi</name>
    <dbReference type="NCBI Taxonomy" id="1628250"/>
    <lineage>
        <taxon>Bacteria</taxon>
        <taxon>Pseudomonadati</taxon>
        <taxon>Bacteroidota</taxon>
        <taxon>Flavobacteriia</taxon>
        <taxon>Flavobacteriales</taxon>
        <taxon>Flavobacteriaceae</taxon>
        <taxon>Mesonia</taxon>
    </lineage>
</organism>
<gene>
    <name evidence="13" type="ORF">GGR32_002216</name>
</gene>